<evidence type="ECO:0000259" key="3">
    <source>
        <dbReference type="PROSITE" id="PS51186"/>
    </source>
</evidence>
<feature type="domain" description="N-acetyltransferase" evidence="3">
    <location>
        <begin position="11"/>
        <end position="148"/>
    </location>
</feature>
<dbReference type="CDD" id="cd04301">
    <property type="entry name" value="NAT_SF"/>
    <property type="match status" value="1"/>
</dbReference>
<dbReference type="InterPro" id="IPR050832">
    <property type="entry name" value="Bact_Acetyltransf"/>
</dbReference>
<dbReference type="Proteomes" id="UP000295793">
    <property type="component" value="Unassembled WGS sequence"/>
</dbReference>
<gene>
    <name evidence="4" type="ORF">BCF53_1401</name>
</gene>
<dbReference type="GO" id="GO:0016747">
    <property type="term" value="F:acyltransferase activity, transferring groups other than amino-acyl groups"/>
    <property type="evidence" value="ECO:0007669"/>
    <property type="project" value="InterPro"/>
</dbReference>
<dbReference type="AlphaFoldDB" id="A0A4V2UIA6"/>
<proteinExistence type="predicted"/>
<evidence type="ECO:0000256" key="1">
    <source>
        <dbReference type="ARBA" id="ARBA00022679"/>
    </source>
</evidence>
<dbReference type="EMBL" id="SLZR01000040">
    <property type="protein sequence ID" value="TCS34781.1"/>
    <property type="molecule type" value="Genomic_DNA"/>
</dbReference>
<evidence type="ECO:0000313" key="5">
    <source>
        <dbReference type="Proteomes" id="UP000295793"/>
    </source>
</evidence>
<comment type="caution">
    <text evidence="4">The sequence shown here is derived from an EMBL/GenBank/DDBJ whole genome shotgun (WGS) entry which is preliminary data.</text>
</comment>
<evidence type="ECO:0000313" key="4">
    <source>
        <dbReference type="EMBL" id="TCS34781.1"/>
    </source>
</evidence>
<dbReference type="SUPFAM" id="SSF55729">
    <property type="entry name" value="Acyl-CoA N-acyltransferases (Nat)"/>
    <property type="match status" value="1"/>
</dbReference>
<keyword evidence="5" id="KW-1185">Reference proteome</keyword>
<dbReference type="PROSITE" id="PS51186">
    <property type="entry name" value="GNAT"/>
    <property type="match status" value="1"/>
</dbReference>
<dbReference type="RefSeq" id="WP_132704301.1">
    <property type="nucleotide sequence ID" value="NZ_SLZR01000040.1"/>
</dbReference>
<dbReference type="InterPro" id="IPR016181">
    <property type="entry name" value="Acyl_CoA_acyltransferase"/>
</dbReference>
<name>A0A4V2UIA6_9GAMM</name>
<keyword evidence="1 4" id="KW-0808">Transferase</keyword>
<organism evidence="4 5">
    <name type="scientific">Reinekea marinisedimentorum</name>
    <dbReference type="NCBI Taxonomy" id="230495"/>
    <lineage>
        <taxon>Bacteria</taxon>
        <taxon>Pseudomonadati</taxon>
        <taxon>Pseudomonadota</taxon>
        <taxon>Gammaproteobacteria</taxon>
        <taxon>Oceanospirillales</taxon>
        <taxon>Saccharospirillaceae</taxon>
        <taxon>Reinekea</taxon>
    </lineage>
</organism>
<sequence length="148" mass="16617">MQATTTDLTKIITLKLAMFEAAGVANLLADNAASIILDDYLKMYAEGTATHFIAREGDEIIAIAGAFIKNDLPYRYFKNPVYGFIGDVYTRPDCRRRGLATSLTHRVLDWFRGQGITEVRLLASKEAAPIYKELGFRYNDEMVLELNS</sequence>
<reference evidence="4 5" key="1">
    <citation type="submission" date="2019-03" db="EMBL/GenBank/DDBJ databases">
        <title>Genomic Encyclopedia of Archaeal and Bacterial Type Strains, Phase II (KMG-II): from individual species to whole genera.</title>
        <authorList>
            <person name="Goeker M."/>
        </authorList>
    </citation>
    <scope>NUCLEOTIDE SEQUENCE [LARGE SCALE GENOMIC DNA]</scope>
    <source>
        <strain evidence="4 5">DSM 15388</strain>
    </source>
</reference>
<dbReference type="Pfam" id="PF00583">
    <property type="entry name" value="Acetyltransf_1"/>
    <property type="match status" value="1"/>
</dbReference>
<dbReference type="Gene3D" id="3.40.630.30">
    <property type="match status" value="1"/>
</dbReference>
<dbReference type="PANTHER" id="PTHR43877">
    <property type="entry name" value="AMINOALKYLPHOSPHONATE N-ACETYLTRANSFERASE-RELATED-RELATED"/>
    <property type="match status" value="1"/>
</dbReference>
<accession>A0A4V2UIA6</accession>
<protein>
    <submittedName>
        <fullName evidence="4">Acetyltransferase (GNAT) family protein</fullName>
    </submittedName>
</protein>
<dbReference type="OrthoDB" id="1450704at2"/>
<keyword evidence="2" id="KW-0012">Acyltransferase</keyword>
<dbReference type="InterPro" id="IPR000182">
    <property type="entry name" value="GNAT_dom"/>
</dbReference>
<evidence type="ECO:0000256" key="2">
    <source>
        <dbReference type="ARBA" id="ARBA00023315"/>
    </source>
</evidence>